<name>A0ABN6SWU9_9MOLU</name>
<evidence type="ECO:0000313" key="1">
    <source>
        <dbReference type="EMBL" id="BDT03538.1"/>
    </source>
</evidence>
<proteinExistence type="predicted"/>
<dbReference type="EMBL" id="AP026933">
    <property type="protein sequence ID" value="BDT03538.1"/>
    <property type="molecule type" value="Genomic_DNA"/>
</dbReference>
<gene>
    <name evidence="1" type="ORF">SHM_11840</name>
</gene>
<sequence length="87" mass="10002">MEKKVNLFKDSKLKDIDNLTNNLIGNNEHIKQENGYNKINIVPKNKSIRRIPLNLTILPNKINKLKNIAKQNNLSVSALLEQIIDQL</sequence>
<dbReference type="RefSeq" id="WP_281749488.1">
    <property type="nucleotide sequence ID" value="NZ_AP026933.1"/>
</dbReference>
<evidence type="ECO:0000313" key="2">
    <source>
        <dbReference type="Proteomes" id="UP001163387"/>
    </source>
</evidence>
<organism evidence="1 2">
    <name type="scientific">Spiroplasma ixodetis</name>
    <dbReference type="NCBI Taxonomy" id="2141"/>
    <lineage>
        <taxon>Bacteria</taxon>
        <taxon>Bacillati</taxon>
        <taxon>Mycoplasmatota</taxon>
        <taxon>Mollicutes</taxon>
        <taxon>Entomoplasmatales</taxon>
        <taxon>Spiroplasmataceae</taxon>
        <taxon>Spiroplasma</taxon>
    </lineage>
</organism>
<reference evidence="1 2" key="1">
    <citation type="journal article" date="2022" name="Front. Microbiol.">
        <title>Male-killing mechanisms vary between Spiroplasma species.</title>
        <authorList>
            <person name="Arai H."/>
            <person name="Inoue M."/>
            <person name="Kageyama D."/>
        </authorList>
    </citation>
    <scope>NUCLEOTIDE SEQUENCE [LARGE SCALE GENOMIC DNA]</scope>
    <source>
        <strain evidence="2">sHm</strain>
    </source>
</reference>
<protein>
    <recommendedName>
        <fullName evidence="3">Ribbon-helix-helix protein CopG domain-containing protein</fullName>
    </recommendedName>
</protein>
<evidence type="ECO:0008006" key="3">
    <source>
        <dbReference type="Google" id="ProtNLM"/>
    </source>
</evidence>
<accession>A0ABN6SWU9</accession>
<keyword evidence="2" id="KW-1185">Reference proteome</keyword>
<dbReference type="Proteomes" id="UP001163387">
    <property type="component" value="Chromosome"/>
</dbReference>